<organism evidence="3 4">
    <name type="scientific">Hyphomicrobium nitrativorans NL23</name>
    <dbReference type="NCBI Taxonomy" id="1029756"/>
    <lineage>
        <taxon>Bacteria</taxon>
        <taxon>Pseudomonadati</taxon>
        <taxon>Pseudomonadota</taxon>
        <taxon>Alphaproteobacteria</taxon>
        <taxon>Hyphomicrobiales</taxon>
        <taxon>Hyphomicrobiaceae</taxon>
        <taxon>Hyphomicrobium</taxon>
    </lineage>
</organism>
<feature type="signal peptide" evidence="1">
    <location>
        <begin position="1"/>
        <end position="25"/>
    </location>
</feature>
<sequence length="89" mass="9590">MKNAVLALGLSAMLATAPLATVAIANDRPPTPAELSELTSILNAAGFKSWRKIELDDGKWEVDDAVHNDGRVFDVDIRGGKIVKMDLED</sequence>
<keyword evidence="4" id="KW-1185">Reference proteome</keyword>
<dbReference type="EMBL" id="CP006912">
    <property type="protein sequence ID" value="AHB47528.1"/>
    <property type="molecule type" value="Genomic_DNA"/>
</dbReference>
<dbReference type="OrthoDB" id="7933638at2"/>
<name>V5SA56_9HYPH</name>
<evidence type="ECO:0000313" key="4">
    <source>
        <dbReference type="Proteomes" id="UP000018542"/>
    </source>
</evidence>
<dbReference type="HOGENOM" id="CLU_147864_2_1_5"/>
<dbReference type="Proteomes" id="UP000018542">
    <property type="component" value="Chromosome"/>
</dbReference>
<reference evidence="3 4" key="1">
    <citation type="journal article" date="2014" name="Genome Announc.">
        <title>Complete Genome Sequence of Hyphomicrobium nitrativorans Strain NL23, a Denitrifying Bacterium Isolated from Biofilm of a Methanol-Fed Denitrification System Treating Seawater at the Montreal Biodome.</title>
        <authorList>
            <person name="Martineau C."/>
            <person name="Villeneuve C."/>
            <person name="Mauffrey F."/>
            <person name="Villemur R."/>
        </authorList>
    </citation>
    <scope>NUCLEOTIDE SEQUENCE [LARGE SCALE GENOMIC DNA]</scope>
    <source>
        <strain evidence="3">NL23</strain>
    </source>
</reference>
<proteinExistence type="predicted"/>
<accession>V5SA56</accession>
<dbReference type="Pfam" id="PF13670">
    <property type="entry name" value="PepSY_2"/>
    <property type="match status" value="1"/>
</dbReference>
<evidence type="ECO:0000259" key="2">
    <source>
        <dbReference type="Pfam" id="PF13670"/>
    </source>
</evidence>
<dbReference type="PATRIC" id="fig|1029756.8.peg.523"/>
<dbReference type="InterPro" id="IPR025711">
    <property type="entry name" value="PepSY"/>
</dbReference>
<dbReference type="RefSeq" id="WP_023785919.1">
    <property type="nucleotide sequence ID" value="NC_022997.1"/>
</dbReference>
<dbReference type="STRING" id="1029756.W911_02460"/>
<feature type="chain" id="PRO_5004740463" description="PepSY domain-containing protein" evidence="1">
    <location>
        <begin position="26"/>
        <end position="89"/>
    </location>
</feature>
<evidence type="ECO:0000256" key="1">
    <source>
        <dbReference type="SAM" id="SignalP"/>
    </source>
</evidence>
<protein>
    <recommendedName>
        <fullName evidence="2">PepSY domain-containing protein</fullName>
    </recommendedName>
</protein>
<keyword evidence="1" id="KW-0732">Signal</keyword>
<dbReference type="AlphaFoldDB" id="V5SA56"/>
<evidence type="ECO:0000313" key="3">
    <source>
        <dbReference type="EMBL" id="AHB47528.1"/>
    </source>
</evidence>
<feature type="domain" description="PepSY" evidence="2">
    <location>
        <begin position="12"/>
        <end position="84"/>
    </location>
</feature>
<dbReference type="KEGG" id="hni:W911_02460"/>
<gene>
    <name evidence="3" type="ORF">W911_02460</name>
</gene>